<feature type="chain" id="PRO_5035267773" evidence="1">
    <location>
        <begin position="22"/>
        <end position="235"/>
    </location>
</feature>
<sequence length="235" mass="25188">MKRLWFASAFAGLIGSSSSPAVEMRTPFSFEQPERGNAVTWIMPNAAFFPAPGSSAALEPFRGGLLIDETPMEMRPPLGEGQGSGKKSHQFPSVWLGFITMDGELIPVTSDVVRAGSLPDTSSSWDIVVRPGRVWSDPMDEGWNRASFSFALVDPSSGATHDGVAMFLYRGTEIRDLRYQIVPEKTAASGECFTAAGLLPARFEAGDIDEATVRARHLAARKAPPSLGGSATARP</sequence>
<comment type="caution">
    <text evidence="2">The sequence shown here is derived from an EMBL/GenBank/DDBJ whole genome shotgun (WGS) entry which is preliminary data.</text>
</comment>
<dbReference type="RefSeq" id="WP_209333882.1">
    <property type="nucleotide sequence ID" value="NZ_JAGIYY010000001.1"/>
</dbReference>
<accession>A0A8J7QXY2</accession>
<evidence type="ECO:0000256" key="1">
    <source>
        <dbReference type="SAM" id="SignalP"/>
    </source>
</evidence>
<evidence type="ECO:0000313" key="3">
    <source>
        <dbReference type="Proteomes" id="UP000666240"/>
    </source>
</evidence>
<keyword evidence="1" id="KW-0732">Signal</keyword>
<proteinExistence type="predicted"/>
<dbReference type="Proteomes" id="UP000666240">
    <property type="component" value="Unassembled WGS sequence"/>
</dbReference>
<feature type="signal peptide" evidence="1">
    <location>
        <begin position="1"/>
        <end position="21"/>
    </location>
</feature>
<protein>
    <submittedName>
        <fullName evidence="2">Uncharacterized protein</fullName>
    </submittedName>
</protein>
<gene>
    <name evidence="2" type="ORF">J5Y06_04565</name>
</gene>
<name>A0A8J7QXY2_9HYPH</name>
<dbReference type="AlphaFoldDB" id="A0A8J7QXY2"/>
<reference evidence="2" key="1">
    <citation type="submission" date="2021-03" db="EMBL/GenBank/DDBJ databases">
        <title>Genome sequencing and assembly of Tianweitania sediminis.</title>
        <authorList>
            <person name="Chhetri G."/>
        </authorList>
    </citation>
    <scope>NUCLEOTIDE SEQUENCE</scope>
    <source>
        <strain evidence="2">Z8</strain>
    </source>
</reference>
<evidence type="ECO:0000313" key="2">
    <source>
        <dbReference type="EMBL" id="MBP0437930.1"/>
    </source>
</evidence>
<dbReference type="EMBL" id="JAGIYY010000001">
    <property type="protein sequence ID" value="MBP0437930.1"/>
    <property type="molecule type" value="Genomic_DNA"/>
</dbReference>
<keyword evidence="3" id="KW-1185">Reference proteome</keyword>
<organism evidence="2 3">
    <name type="scientific">Tianweitania sediminis</name>
    <dbReference type="NCBI Taxonomy" id="1502156"/>
    <lineage>
        <taxon>Bacteria</taxon>
        <taxon>Pseudomonadati</taxon>
        <taxon>Pseudomonadota</taxon>
        <taxon>Alphaproteobacteria</taxon>
        <taxon>Hyphomicrobiales</taxon>
        <taxon>Phyllobacteriaceae</taxon>
        <taxon>Tianweitania</taxon>
    </lineage>
</organism>